<comment type="caution">
    <text evidence="2">The sequence shown here is derived from an EMBL/GenBank/DDBJ whole genome shotgun (WGS) entry which is preliminary data.</text>
</comment>
<keyword evidence="1" id="KW-0812">Transmembrane</keyword>
<dbReference type="EMBL" id="PDXF01000042">
    <property type="protein sequence ID" value="RYN95426.1"/>
    <property type="molecule type" value="Genomic_DNA"/>
</dbReference>
<keyword evidence="1" id="KW-1133">Transmembrane helix</keyword>
<protein>
    <recommendedName>
        <fullName evidence="4">Glycosyltransferase 2-like domain-containing protein</fullName>
    </recommendedName>
</protein>
<keyword evidence="3" id="KW-1185">Reference proteome</keyword>
<keyword evidence="1" id="KW-0472">Membrane</keyword>
<organism evidence="2 3">
    <name type="scientific">Alternaria tenuissima</name>
    <dbReference type="NCBI Taxonomy" id="119927"/>
    <lineage>
        <taxon>Eukaryota</taxon>
        <taxon>Fungi</taxon>
        <taxon>Dikarya</taxon>
        <taxon>Ascomycota</taxon>
        <taxon>Pezizomycotina</taxon>
        <taxon>Dothideomycetes</taxon>
        <taxon>Pleosporomycetidae</taxon>
        <taxon>Pleosporales</taxon>
        <taxon>Pleosporineae</taxon>
        <taxon>Pleosporaceae</taxon>
        <taxon>Alternaria</taxon>
        <taxon>Alternaria sect. Alternaria</taxon>
        <taxon>Alternaria alternata complex</taxon>
    </lineage>
</organism>
<sequence>MTDVWCMMDSDDVVAGTVTLETLLSTGYEEDDEQDPVIPNDYRKSLGRADGLLNTANEVPGGWDHTKMWTGPDGRDRKPTTATYGNIVNGDDGYIIGGGNFGPAEAVKDLDPRDDPPPPADWPTMKWTDFLAVMWSQYAAGKELKRVYRSSVIMLETKQLMESALLKVNKLPSGGLDNLPLWPGIDFVPGRNPTKMPMTPAVEAFMGLLGSSHAAGAAYLFIQYRAIFGRKRVTKIKIWQSENVKTTNMLLYFER</sequence>
<name>A0ABY0G218_9PLEO</name>
<proteinExistence type="predicted"/>
<evidence type="ECO:0000256" key="1">
    <source>
        <dbReference type="SAM" id="Phobius"/>
    </source>
</evidence>
<evidence type="ECO:0000313" key="2">
    <source>
        <dbReference type="EMBL" id="RYN95426.1"/>
    </source>
</evidence>
<feature type="transmembrane region" description="Helical" evidence="1">
    <location>
        <begin position="204"/>
        <end position="222"/>
    </location>
</feature>
<gene>
    <name evidence="2" type="ORF">AA0119_g8683</name>
</gene>
<evidence type="ECO:0008006" key="4">
    <source>
        <dbReference type="Google" id="ProtNLM"/>
    </source>
</evidence>
<accession>A0ABY0G218</accession>
<evidence type="ECO:0000313" key="3">
    <source>
        <dbReference type="Proteomes" id="UP000293195"/>
    </source>
</evidence>
<reference evidence="3" key="1">
    <citation type="journal article" date="2019" name="bioRxiv">
        <title>Genomics, evolutionary history and diagnostics of the Alternaria alternata species group including apple and Asian pear pathotypes.</title>
        <authorList>
            <person name="Armitage A.D."/>
            <person name="Cockerton H.M."/>
            <person name="Sreenivasaprasad S."/>
            <person name="Woodhall J.W."/>
            <person name="Lane C.R."/>
            <person name="Harrison R.J."/>
            <person name="Clarkson J.P."/>
        </authorList>
    </citation>
    <scope>NUCLEOTIDE SEQUENCE [LARGE SCALE GENOMIC DNA]</scope>
    <source>
        <strain evidence="3">FERA 635</strain>
    </source>
</reference>
<dbReference type="Proteomes" id="UP000293195">
    <property type="component" value="Unassembled WGS sequence"/>
</dbReference>